<dbReference type="PROSITE" id="PS50943">
    <property type="entry name" value="HTH_CROC1"/>
    <property type="match status" value="1"/>
</dbReference>
<dbReference type="Proteomes" id="UP000810292">
    <property type="component" value="Unassembled WGS sequence"/>
</dbReference>
<gene>
    <name evidence="2" type="ORF">IAA72_03975</name>
</gene>
<evidence type="ECO:0000313" key="2">
    <source>
        <dbReference type="EMBL" id="MBO8468924.1"/>
    </source>
</evidence>
<dbReference type="SUPFAM" id="SSF47413">
    <property type="entry name" value="lambda repressor-like DNA-binding domains"/>
    <property type="match status" value="1"/>
</dbReference>
<organism evidence="2 3">
    <name type="scientific">Candidatus Ornithospirochaeta stercoravium</name>
    <dbReference type="NCBI Taxonomy" id="2840897"/>
    <lineage>
        <taxon>Bacteria</taxon>
        <taxon>Pseudomonadati</taxon>
        <taxon>Spirochaetota</taxon>
        <taxon>Spirochaetia</taxon>
        <taxon>Spirochaetales</taxon>
        <taxon>Spirochaetaceae</taxon>
        <taxon>Spirochaetaceae incertae sedis</taxon>
        <taxon>Candidatus Ornithospirochaeta</taxon>
    </lineage>
</organism>
<dbReference type="SMART" id="SM00530">
    <property type="entry name" value="HTH_XRE"/>
    <property type="match status" value="1"/>
</dbReference>
<comment type="caution">
    <text evidence="2">The sequence shown here is derived from an EMBL/GenBank/DDBJ whole genome shotgun (WGS) entry which is preliminary data.</text>
</comment>
<dbReference type="GO" id="GO:0003677">
    <property type="term" value="F:DNA binding"/>
    <property type="evidence" value="ECO:0007669"/>
    <property type="project" value="InterPro"/>
</dbReference>
<name>A0A9D9IBR9_9SPIO</name>
<dbReference type="CDD" id="cd00093">
    <property type="entry name" value="HTH_XRE"/>
    <property type="match status" value="1"/>
</dbReference>
<evidence type="ECO:0000259" key="1">
    <source>
        <dbReference type="PROSITE" id="PS50943"/>
    </source>
</evidence>
<feature type="domain" description="HTH cro/C1-type" evidence="1">
    <location>
        <begin position="153"/>
        <end position="210"/>
    </location>
</feature>
<dbReference type="Pfam" id="PF01381">
    <property type="entry name" value="HTH_3"/>
    <property type="match status" value="1"/>
</dbReference>
<evidence type="ECO:0000313" key="3">
    <source>
        <dbReference type="Proteomes" id="UP000810292"/>
    </source>
</evidence>
<dbReference type="EMBL" id="JADIMF010000062">
    <property type="protein sequence ID" value="MBO8468924.1"/>
    <property type="molecule type" value="Genomic_DNA"/>
</dbReference>
<dbReference type="InterPro" id="IPR010982">
    <property type="entry name" value="Lambda_DNA-bd_dom_sf"/>
</dbReference>
<reference evidence="2" key="1">
    <citation type="submission" date="2020-10" db="EMBL/GenBank/DDBJ databases">
        <authorList>
            <person name="Gilroy R."/>
        </authorList>
    </citation>
    <scope>NUCLEOTIDE SEQUENCE</scope>
    <source>
        <strain evidence="2">14700</strain>
    </source>
</reference>
<dbReference type="Gene3D" id="1.10.260.40">
    <property type="entry name" value="lambda repressor-like DNA-binding domains"/>
    <property type="match status" value="1"/>
</dbReference>
<dbReference type="InterPro" id="IPR001387">
    <property type="entry name" value="Cro/C1-type_HTH"/>
</dbReference>
<proteinExistence type="predicted"/>
<dbReference type="AlphaFoldDB" id="A0A9D9IBR9"/>
<protein>
    <submittedName>
        <fullName evidence="2">Helix-turn-helix transcriptional regulator</fullName>
    </submittedName>
</protein>
<sequence length="213" mass="24645">MMTRAYSELYLEDAMNNLGEAFDYAANACNMDKDLFMSFFINTDMSYSFERGNPMVIAGMSGTELVQKTLAKCGYRTDFPDPLDMLVPTKDFWCGWILAYAQWSTGYTFRRITKIITIKEIETLYPTLHEAPEERFVDMLKRREKAENLETNLRVLRVNKGISQAELARRTGVSLRSIQQYEQKQKDINKAQALTLYNLAKEFDCSVEALMEI</sequence>
<reference evidence="2" key="2">
    <citation type="journal article" date="2021" name="PeerJ">
        <title>Extensive microbial diversity within the chicken gut microbiome revealed by metagenomics and culture.</title>
        <authorList>
            <person name="Gilroy R."/>
            <person name="Ravi A."/>
            <person name="Getino M."/>
            <person name="Pursley I."/>
            <person name="Horton D.L."/>
            <person name="Alikhan N.F."/>
            <person name="Baker D."/>
            <person name="Gharbi K."/>
            <person name="Hall N."/>
            <person name="Watson M."/>
            <person name="Adriaenssens E.M."/>
            <person name="Foster-Nyarko E."/>
            <person name="Jarju S."/>
            <person name="Secka A."/>
            <person name="Antonio M."/>
            <person name="Oren A."/>
            <person name="Chaudhuri R.R."/>
            <person name="La Ragione R."/>
            <person name="Hildebrand F."/>
            <person name="Pallen M.J."/>
        </authorList>
    </citation>
    <scope>NUCLEOTIDE SEQUENCE</scope>
    <source>
        <strain evidence="2">14700</strain>
    </source>
</reference>
<accession>A0A9D9IBR9</accession>